<dbReference type="Proteomes" id="UP001165060">
    <property type="component" value="Unassembled WGS sequence"/>
</dbReference>
<dbReference type="Pfam" id="PF01738">
    <property type="entry name" value="DLH"/>
    <property type="match status" value="1"/>
</dbReference>
<name>A0ABQ6N5Y8_9STRA</name>
<dbReference type="InterPro" id="IPR029058">
    <property type="entry name" value="AB_hydrolase_fold"/>
</dbReference>
<sequence>MAFSLSRNTLAAAATATLGLVYMYRKSSQTQIPDCCPGQSEGFLPQDQSYKARGTMVDIGGGLNAYVVGSSNKRSVVMFHDIFGMHSGRHTQIADELAARGFLVVMPDFFQTQGGGLFGREAGRMYGNSFGTFMKFMGALISGKMKGFQREHPWKGCCEASWGKVASYLENRGCASIGLLSFCWGAYPAVHAAADGGAAVGAAVFFHPSFDRTAALFGENQEELVKSMAASTRVRVYSTGMESKAWKPGGQAEQWATEADGEVKWELVGQTHGFMTRGDMRGDLALAKDVQRMLEEAIEWLKQS</sequence>
<feature type="domain" description="Dienelactone hydrolase" evidence="1">
    <location>
        <begin position="64"/>
        <end position="303"/>
    </location>
</feature>
<dbReference type="PANTHER" id="PTHR17630">
    <property type="entry name" value="DIENELACTONE HYDROLASE"/>
    <property type="match status" value="1"/>
</dbReference>
<gene>
    <name evidence="2" type="ORF">TeGR_g2193</name>
</gene>
<dbReference type="EMBL" id="BRYB01001008">
    <property type="protein sequence ID" value="GMI41540.1"/>
    <property type="molecule type" value="Genomic_DNA"/>
</dbReference>
<evidence type="ECO:0000313" key="2">
    <source>
        <dbReference type="EMBL" id="GMI41540.1"/>
    </source>
</evidence>
<reference evidence="2 3" key="1">
    <citation type="journal article" date="2023" name="Commun. Biol.">
        <title>Genome analysis of Parmales, the sister group of diatoms, reveals the evolutionary specialization of diatoms from phago-mixotrophs to photoautotrophs.</title>
        <authorList>
            <person name="Ban H."/>
            <person name="Sato S."/>
            <person name="Yoshikawa S."/>
            <person name="Yamada K."/>
            <person name="Nakamura Y."/>
            <person name="Ichinomiya M."/>
            <person name="Sato N."/>
            <person name="Blanc-Mathieu R."/>
            <person name="Endo H."/>
            <person name="Kuwata A."/>
            <person name="Ogata H."/>
        </authorList>
    </citation>
    <scope>NUCLEOTIDE SEQUENCE [LARGE SCALE GENOMIC DNA]</scope>
</reference>
<dbReference type="PANTHER" id="PTHR17630:SF44">
    <property type="entry name" value="PROTEIN AIM2"/>
    <property type="match status" value="1"/>
</dbReference>
<protein>
    <recommendedName>
        <fullName evidence="1">Dienelactone hydrolase domain-containing protein</fullName>
    </recommendedName>
</protein>
<accession>A0ABQ6N5Y8</accession>
<organism evidence="2 3">
    <name type="scientific">Tetraparma gracilis</name>
    <dbReference type="NCBI Taxonomy" id="2962635"/>
    <lineage>
        <taxon>Eukaryota</taxon>
        <taxon>Sar</taxon>
        <taxon>Stramenopiles</taxon>
        <taxon>Ochrophyta</taxon>
        <taxon>Bolidophyceae</taxon>
        <taxon>Parmales</taxon>
        <taxon>Triparmaceae</taxon>
        <taxon>Tetraparma</taxon>
    </lineage>
</organism>
<evidence type="ECO:0000313" key="3">
    <source>
        <dbReference type="Proteomes" id="UP001165060"/>
    </source>
</evidence>
<evidence type="ECO:0000259" key="1">
    <source>
        <dbReference type="Pfam" id="PF01738"/>
    </source>
</evidence>
<dbReference type="InterPro" id="IPR002925">
    <property type="entry name" value="Dienelactn_hydro"/>
</dbReference>
<keyword evidence="3" id="KW-1185">Reference proteome</keyword>
<proteinExistence type="predicted"/>
<dbReference type="Gene3D" id="3.40.50.1820">
    <property type="entry name" value="alpha/beta hydrolase"/>
    <property type="match status" value="1"/>
</dbReference>
<dbReference type="SUPFAM" id="SSF53474">
    <property type="entry name" value="alpha/beta-Hydrolases"/>
    <property type="match status" value="1"/>
</dbReference>
<comment type="caution">
    <text evidence="2">The sequence shown here is derived from an EMBL/GenBank/DDBJ whole genome shotgun (WGS) entry which is preliminary data.</text>
</comment>